<dbReference type="OrthoDB" id="2454083at2"/>
<comment type="caution">
    <text evidence="1">The sequence shown here is derived from an EMBL/GenBank/DDBJ whole genome shotgun (WGS) entry which is preliminary data.</text>
</comment>
<accession>A0A177KRP8</accession>
<organism evidence="1 2">
    <name type="scientific">Domibacillus aminovorans</name>
    <dbReference type="NCBI Taxonomy" id="29332"/>
    <lineage>
        <taxon>Bacteria</taxon>
        <taxon>Bacillati</taxon>
        <taxon>Bacillota</taxon>
        <taxon>Bacilli</taxon>
        <taxon>Bacillales</taxon>
        <taxon>Bacillaceae</taxon>
        <taxon>Domibacillus</taxon>
    </lineage>
</organism>
<sequence>MAKWHKSYVRIWKGRTFDDMDEAMENELLDKLTHPRLQKKVEVKFFESVRRVNESDLSDAEKVQLIDAYIHCFEQLKQKE</sequence>
<dbReference type="RefSeq" id="WP_018393681.1">
    <property type="nucleotide sequence ID" value="NZ_LQWZ01000023.1"/>
</dbReference>
<evidence type="ECO:0000313" key="1">
    <source>
        <dbReference type="EMBL" id="OAH55797.1"/>
    </source>
</evidence>
<dbReference type="Proteomes" id="UP000077271">
    <property type="component" value="Unassembled WGS sequence"/>
</dbReference>
<dbReference type="AlphaFoldDB" id="A0A177KRP8"/>
<reference evidence="1 2" key="1">
    <citation type="submission" date="2016-01" db="EMBL/GenBank/DDBJ databases">
        <title>Investigation of taxonomic status of Bacillus aminovorans.</title>
        <authorList>
            <person name="Verma A."/>
            <person name="Pal Y."/>
            <person name="Krishnamurthi S."/>
        </authorList>
    </citation>
    <scope>NUCLEOTIDE SEQUENCE [LARGE SCALE GENOMIC DNA]</scope>
    <source>
        <strain evidence="1 2">DSM 4337</strain>
    </source>
</reference>
<proteinExistence type="predicted"/>
<evidence type="ECO:0000313" key="2">
    <source>
        <dbReference type="Proteomes" id="UP000077271"/>
    </source>
</evidence>
<name>A0A177KRP8_9BACI</name>
<dbReference type="EMBL" id="LQWZ01000023">
    <property type="protein sequence ID" value="OAH55797.1"/>
    <property type="molecule type" value="Genomic_DNA"/>
</dbReference>
<protein>
    <submittedName>
        <fullName evidence="1">Uncharacterized protein</fullName>
    </submittedName>
</protein>
<gene>
    <name evidence="1" type="ORF">AWH48_03740</name>
</gene>